<dbReference type="PANTHER" id="PTHR30525">
    <property type="entry name" value="1-DEOXY-D-XYLULOSE 5-PHOSPHATE REDUCTOISOMERASE"/>
    <property type="match status" value="1"/>
</dbReference>
<dbReference type="InterPro" id="IPR003821">
    <property type="entry name" value="DXP_reductoisomerase"/>
</dbReference>
<dbReference type="InterPro" id="IPR026877">
    <property type="entry name" value="DXPR_C"/>
</dbReference>
<reference evidence="13" key="1">
    <citation type="submission" date="2022-06" db="EMBL/GenBank/DDBJ databases">
        <title>CFH 74404 Thermomicrobiaceae sp.</title>
        <authorList>
            <person name="Ming H."/>
            <person name="Li W.-J."/>
            <person name="Zhao Z."/>
        </authorList>
    </citation>
    <scope>NUCLEOTIDE SEQUENCE</scope>
    <source>
        <strain evidence="13">CFH 74404</strain>
    </source>
</reference>
<gene>
    <name evidence="9" type="primary">dxr</name>
    <name evidence="13" type="ORF">NET02_15840</name>
</gene>
<evidence type="ECO:0000259" key="11">
    <source>
        <dbReference type="Pfam" id="PF08436"/>
    </source>
</evidence>
<evidence type="ECO:0000256" key="1">
    <source>
        <dbReference type="ARBA" id="ARBA00005094"/>
    </source>
</evidence>
<feature type="binding site" evidence="9">
    <location>
        <position position="145"/>
    </location>
    <ligand>
        <name>1-deoxy-D-xylulose 5-phosphate</name>
        <dbReference type="ChEBI" id="CHEBI:57792"/>
    </ligand>
</feature>
<dbReference type="InterPro" id="IPR013512">
    <property type="entry name" value="DXP_reductoisomerase_N"/>
</dbReference>
<feature type="domain" description="DXP reductoisomerase C-terminal" evidence="12">
    <location>
        <begin position="255"/>
        <end position="372"/>
    </location>
</feature>
<dbReference type="SUPFAM" id="SSF69055">
    <property type="entry name" value="1-deoxy-D-xylulose-5-phosphate reductoisomerase, C-terminal domain"/>
    <property type="match status" value="1"/>
</dbReference>
<sequence length="394" mass="42777">MKTRLAVLGSTGSIGRQTLEVVDAYPDHFDVVALAAGHNIVLLQQQIDRYRPQIVSVARDEDRALVQARTVLAGEDGLIAAATAPEVDLVVVATSGHQAIRPTLAAIAAGKTIALANKETVVCAGELIVAEARRRGVQIRPIDSEHSGIWQCLSVPHRREELARVTLTASGGPFRDTPLSRLEQVTAAEALAHPVWKMGSKITVDSATLMNKGLEVIEAHWLFDLPFEQIDVLIHPQSIVHALVTFRDGSVLAQLACPDMRLPIQYALVYPERLPAACQPLDLGAVSRLEFAPPDLERFPALQLAREAGQAGSTYPTVLSSADEVAVAAFLRGELRFTDIARVVRDVLERHQAPGGPLTLEHIAEADGWARAEARRRIQQARFVGGASRLPRQR</sequence>
<comment type="function">
    <text evidence="9">Catalyzes the NADPH-dependent rearrangement and reduction of 1-deoxy-D-xylulose-5-phosphate (DXP) to 2-C-methyl-D-erythritol 4-phosphate (MEP).</text>
</comment>
<feature type="binding site" evidence="9">
    <location>
        <position position="14"/>
    </location>
    <ligand>
        <name>NADPH</name>
        <dbReference type="ChEBI" id="CHEBI:57783"/>
    </ligand>
</feature>
<dbReference type="GO" id="GO:0051484">
    <property type="term" value="P:isopentenyl diphosphate biosynthetic process, methylerythritol 4-phosphate pathway involved in terpenoid biosynthetic process"/>
    <property type="evidence" value="ECO:0007669"/>
    <property type="project" value="TreeGrafter"/>
</dbReference>
<dbReference type="GO" id="GO:0070402">
    <property type="term" value="F:NADPH binding"/>
    <property type="evidence" value="ECO:0007669"/>
    <property type="project" value="InterPro"/>
</dbReference>
<keyword evidence="5 9" id="KW-0560">Oxidoreductase</keyword>
<dbReference type="InterPro" id="IPR036291">
    <property type="entry name" value="NAD(P)-bd_dom_sf"/>
</dbReference>
<dbReference type="InterPro" id="IPR013644">
    <property type="entry name" value="DXP_reductoisomerase_C"/>
</dbReference>
<feature type="binding site" evidence="9">
    <location>
        <position position="13"/>
    </location>
    <ligand>
        <name>NADPH</name>
        <dbReference type="ChEBI" id="CHEBI:57783"/>
    </ligand>
</feature>
<evidence type="ECO:0000259" key="12">
    <source>
        <dbReference type="Pfam" id="PF13288"/>
    </source>
</evidence>
<feature type="binding site" evidence="9">
    <location>
        <position position="215"/>
    </location>
    <ligand>
        <name>Mn(2+)</name>
        <dbReference type="ChEBI" id="CHEBI:29035"/>
    </ligand>
</feature>
<feature type="binding site" evidence="9">
    <location>
        <position position="143"/>
    </location>
    <ligand>
        <name>Mn(2+)</name>
        <dbReference type="ChEBI" id="CHEBI:29035"/>
    </ligand>
</feature>
<accession>A0AA42BB73</accession>
<evidence type="ECO:0000313" key="14">
    <source>
        <dbReference type="Proteomes" id="UP001165306"/>
    </source>
</evidence>
<dbReference type="GO" id="GO:0030604">
    <property type="term" value="F:1-deoxy-D-xylulose-5-phosphate reductoisomerase activity"/>
    <property type="evidence" value="ECO:0007669"/>
    <property type="project" value="UniProtKB-UniRule"/>
</dbReference>
<evidence type="ECO:0000256" key="2">
    <source>
        <dbReference type="ARBA" id="ARBA00006825"/>
    </source>
</evidence>
<dbReference type="Proteomes" id="UP001165306">
    <property type="component" value="Unassembled WGS sequence"/>
</dbReference>
<feature type="binding site" evidence="9">
    <location>
        <position position="37"/>
    </location>
    <ligand>
        <name>NADPH</name>
        <dbReference type="ChEBI" id="CHEBI:57783"/>
    </ligand>
</feature>
<keyword evidence="3 9" id="KW-0479">Metal-binding</keyword>
<feature type="binding site" evidence="9">
    <location>
        <position position="118"/>
    </location>
    <ligand>
        <name>1-deoxy-D-xylulose 5-phosphate</name>
        <dbReference type="ChEBI" id="CHEBI:57792"/>
    </ligand>
</feature>
<keyword evidence="9" id="KW-0460">Magnesium</keyword>
<keyword evidence="14" id="KW-1185">Reference proteome</keyword>
<evidence type="ECO:0000256" key="3">
    <source>
        <dbReference type="ARBA" id="ARBA00022723"/>
    </source>
</evidence>
<keyword evidence="4 9" id="KW-0521">NADP</keyword>
<dbReference type="FunFam" id="3.40.50.720:FF:000045">
    <property type="entry name" value="1-deoxy-D-xylulose 5-phosphate reductoisomerase"/>
    <property type="match status" value="1"/>
</dbReference>
<protein>
    <recommendedName>
        <fullName evidence="9">1-deoxy-D-xylulose 5-phosphate reductoisomerase</fullName>
        <shortName evidence="9">DXP reductoisomerase</shortName>
        <ecNumber evidence="9">1.1.1.267</ecNumber>
    </recommendedName>
    <alternativeName>
        <fullName evidence="9">1-deoxyxylulose-5-phosphate reductoisomerase</fullName>
    </alternativeName>
    <alternativeName>
        <fullName evidence="9">2-C-methyl-D-erythritol 4-phosphate synthase</fullName>
    </alternativeName>
</protein>
<evidence type="ECO:0000256" key="5">
    <source>
        <dbReference type="ARBA" id="ARBA00023002"/>
    </source>
</evidence>
<keyword evidence="7 9" id="KW-0414">Isoprene biosynthesis</keyword>
<dbReference type="Gene3D" id="1.10.1740.10">
    <property type="match status" value="1"/>
</dbReference>
<dbReference type="NCBIfam" id="NF009114">
    <property type="entry name" value="PRK12464.1"/>
    <property type="match status" value="1"/>
</dbReference>
<comment type="catalytic activity">
    <reaction evidence="8">
        <text>2-C-methyl-D-erythritol 4-phosphate + NADP(+) = 1-deoxy-D-xylulose 5-phosphate + NADPH + H(+)</text>
        <dbReference type="Rhea" id="RHEA:13717"/>
        <dbReference type="ChEBI" id="CHEBI:15378"/>
        <dbReference type="ChEBI" id="CHEBI:57783"/>
        <dbReference type="ChEBI" id="CHEBI:57792"/>
        <dbReference type="ChEBI" id="CHEBI:58262"/>
        <dbReference type="ChEBI" id="CHEBI:58349"/>
        <dbReference type="EC" id="1.1.1.267"/>
    </reaction>
    <physiologicalReaction direction="right-to-left" evidence="8">
        <dbReference type="Rhea" id="RHEA:13719"/>
    </physiologicalReaction>
</comment>
<comment type="similarity">
    <text evidence="2 9">Belongs to the DXR family.</text>
</comment>
<comment type="cofactor">
    <cofactor evidence="9">
        <name>Mg(2+)</name>
        <dbReference type="ChEBI" id="CHEBI:18420"/>
    </cofactor>
    <cofactor evidence="9">
        <name>Mn(2+)</name>
        <dbReference type="ChEBI" id="CHEBI:29035"/>
    </cofactor>
</comment>
<feature type="binding site" evidence="9">
    <location>
        <position position="144"/>
    </location>
    <ligand>
        <name>1-deoxy-D-xylulose 5-phosphate</name>
        <dbReference type="ChEBI" id="CHEBI:57792"/>
    </ligand>
</feature>
<feature type="binding site" evidence="9">
    <location>
        <position position="11"/>
    </location>
    <ligand>
        <name>NADPH</name>
        <dbReference type="ChEBI" id="CHEBI:57783"/>
    </ligand>
</feature>
<feature type="binding site" evidence="9">
    <location>
        <position position="39"/>
    </location>
    <ligand>
        <name>NADPH</name>
        <dbReference type="ChEBI" id="CHEBI:57783"/>
    </ligand>
</feature>
<evidence type="ECO:0000256" key="8">
    <source>
        <dbReference type="ARBA" id="ARBA00048543"/>
    </source>
</evidence>
<dbReference type="Gene3D" id="3.40.50.720">
    <property type="entry name" value="NAD(P)-binding Rossmann-like Domain"/>
    <property type="match status" value="1"/>
</dbReference>
<feature type="binding site" evidence="9">
    <location>
        <position position="206"/>
    </location>
    <ligand>
        <name>1-deoxy-D-xylulose 5-phosphate</name>
        <dbReference type="ChEBI" id="CHEBI:57792"/>
    </ligand>
</feature>
<feature type="binding site" evidence="9">
    <location>
        <position position="215"/>
    </location>
    <ligand>
        <name>1-deoxy-D-xylulose 5-phosphate</name>
        <dbReference type="ChEBI" id="CHEBI:57792"/>
    </ligand>
</feature>
<keyword evidence="6 9" id="KW-0464">Manganese</keyword>
<dbReference type="PANTHER" id="PTHR30525:SF0">
    <property type="entry name" value="1-DEOXY-D-XYLULOSE 5-PHOSPHATE REDUCTOISOMERASE, CHLOROPLASTIC"/>
    <property type="match status" value="1"/>
</dbReference>
<dbReference type="Pfam" id="PF13288">
    <property type="entry name" value="DXPR_C"/>
    <property type="match status" value="1"/>
</dbReference>
<dbReference type="SUPFAM" id="SSF55347">
    <property type="entry name" value="Glyceraldehyde-3-phosphate dehydrogenase-like, C-terminal domain"/>
    <property type="match status" value="1"/>
</dbReference>
<dbReference type="NCBIfam" id="TIGR00243">
    <property type="entry name" value="Dxr"/>
    <property type="match status" value="1"/>
</dbReference>
<dbReference type="Pfam" id="PF02670">
    <property type="entry name" value="DXP_reductoisom"/>
    <property type="match status" value="1"/>
</dbReference>
<feature type="domain" description="1-deoxy-D-xylulose 5-phosphate reductoisomerase C-terminal" evidence="11">
    <location>
        <begin position="139"/>
        <end position="223"/>
    </location>
</feature>
<dbReference type="InterPro" id="IPR036169">
    <property type="entry name" value="DXPR_C_sf"/>
</dbReference>
<evidence type="ECO:0000259" key="10">
    <source>
        <dbReference type="Pfam" id="PF02670"/>
    </source>
</evidence>
<dbReference type="GO" id="GO:0030145">
    <property type="term" value="F:manganese ion binding"/>
    <property type="evidence" value="ECO:0007669"/>
    <property type="project" value="TreeGrafter"/>
</dbReference>
<comment type="caution">
    <text evidence="9">Lacks conserved residue(s) required for the propagation of feature annotation.</text>
</comment>
<feature type="binding site" evidence="9">
    <location>
        <position position="211"/>
    </location>
    <ligand>
        <name>1-deoxy-D-xylulose 5-phosphate</name>
        <dbReference type="ChEBI" id="CHEBI:57792"/>
    </ligand>
</feature>
<dbReference type="SUPFAM" id="SSF51735">
    <property type="entry name" value="NAD(P)-binding Rossmann-fold domains"/>
    <property type="match status" value="1"/>
</dbReference>
<proteinExistence type="inferred from homology"/>
<dbReference type="Pfam" id="PF08436">
    <property type="entry name" value="DXP_redisom_C"/>
    <property type="match status" value="1"/>
</dbReference>
<organism evidence="13 14">
    <name type="scientific">Thermalbibacter longus</name>
    <dbReference type="NCBI Taxonomy" id="2951981"/>
    <lineage>
        <taxon>Bacteria</taxon>
        <taxon>Pseudomonadati</taxon>
        <taxon>Thermomicrobiota</taxon>
        <taxon>Thermomicrobia</taxon>
        <taxon>Thermomicrobiales</taxon>
        <taxon>Thermomicrobiaceae</taxon>
        <taxon>Thermalbibacter</taxon>
    </lineage>
</organism>
<feature type="domain" description="1-deoxy-D-xylulose 5-phosphate reductoisomerase N-terminal" evidence="10">
    <location>
        <begin position="5"/>
        <end position="125"/>
    </location>
</feature>
<feature type="binding site" evidence="9">
    <location>
        <position position="117"/>
    </location>
    <ligand>
        <name>NADPH</name>
        <dbReference type="ChEBI" id="CHEBI:57783"/>
    </ligand>
</feature>
<feature type="binding site" evidence="9">
    <location>
        <position position="193"/>
    </location>
    <ligand>
        <name>1-deoxy-D-xylulose 5-phosphate</name>
        <dbReference type="ChEBI" id="CHEBI:57792"/>
    </ligand>
</feature>
<evidence type="ECO:0000256" key="6">
    <source>
        <dbReference type="ARBA" id="ARBA00023211"/>
    </source>
</evidence>
<feature type="binding site" evidence="9">
    <location>
        <position position="119"/>
    </location>
    <ligand>
        <name>NADPH</name>
        <dbReference type="ChEBI" id="CHEBI:57783"/>
    </ligand>
</feature>
<comment type="caution">
    <text evidence="13">The sequence shown here is derived from an EMBL/GenBank/DDBJ whole genome shotgun (WGS) entry which is preliminary data.</text>
</comment>
<feature type="binding site" evidence="9">
    <location>
        <position position="12"/>
    </location>
    <ligand>
        <name>NADPH</name>
        <dbReference type="ChEBI" id="CHEBI:57783"/>
    </ligand>
</feature>
<dbReference type="AlphaFoldDB" id="A0AA42BB73"/>
<evidence type="ECO:0000313" key="13">
    <source>
        <dbReference type="EMBL" id="MCM8750617.1"/>
    </source>
</evidence>
<dbReference type="PIRSF" id="PIRSF006205">
    <property type="entry name" value="Dxp_reductismrs"/>
    <property type="match status" value="1"/>
</dbReference>
<evidence type="ECO:0000256" key="4">
    <source>
        <dbReference type="ARBA" id="ARBA00022857"/>
    </source>
</evidence>
<feature type="binding site" evidence="9">
    <location>
        <position position="145"/>
    </location>
    <ligand>
        <name>Mn(2+)</name>
        <dbReference type="ChEBI" id="CHEBI:29035"/>
    </ligand>
</feature>
<name>A0AA42BB73_9BACT</name>
<feature type="binding site" evidence="9">
    <location>
        <position position="170"/>
    </location>
    <ligand>
        <name>1-deoxy-D-xylulose 5-phosphate</name>
        <dbReference type="ChEBI" id="CHEBI:57792"/>
    </ligand>
</feature>
<feature type="binding site" evidence="9">
    <location>
        <position position="199"/>
    </location>
    <ligand>
        <name>NADPH</name>
        <dbReference type="ChEBI" id="CHEBI:57783"/>
    </ligand>
</feature>
<evidence type="ECO:0000256" key="9">
    <source>
        <dbReference type="HAMAP-Rule" id="MF_00183"/>
    </source>
</evidence>
<dbReference type="HAMAP" id="MF_00183">
    <property type="entry name" value="DXP_reductoisom"/>
    <property type="match status" value="1"/>
</dbReference>
<comment type="pathway">
    <text evidence="1 9">Isoprenoid biosynthesis; isopentenyl diphosphate biosynthesis via DXP pathway; isopentenyl diphosphate from 1-deoxy-D-xylulose 5-phosphate: step 1/6.</text>
</comment>
<feature type="binding site" evidence="9">
    <location>
        <position position="212"/>
    </location>
    <ligand>
        <name>1-deoxy-D-xylulose 5-phosphate</name>
        <dbReference type="ChEBI" id="CHEBI:57792"/>
    </ligand>
</feature>
<dbReference type="EMBL" id="JAMSLR010000019">
    <property type="protein sequence ID" value="MCM8750617.1"/>
    <property type="molecule type" value="Genomic_DNA"/>
</dbReference>
<evidence type="ECO:0000256" key="7">
    <source>
        <dbReference type="ARBA" id="ARBA00023229"/>
    </source>
</evidence>
<dbReference type="EC" id="1.1.1.267" evidence="9"/>
<dbReference type="RefSeq" id="WP_284058405.1">
    <property type="nucleotide sequence ID" value="NZ_JAMSLR010000019.1"/>
</dbReference>